<dbReference type="AlphaFoldDB" id="Q6YXS2"/>
<dbReference type="Proteomes" id="UP000000763">
    <property type="component" value="Chromosome 8"/>
</dbReference>
<reference evidence="3" key="1">
    <citation type="submission" date="2001-12" db="EMBL/GenBank/DDBJ databases">
        <title>Oryza sativa nipponbare(GA3) genomic DNA, chromosome 8, PAC clone:P0470F10.</title>
        <authorList>
            <person name="Sasaki T."/>
            <person name="Matsumoto T."/>
            <person name="Yamamoto K."/>
        </authorList>
    </citation>
    <scope>NUCLEOTIDE SEQUENCE</scope>
</reference>
<protein>
    <submittedName>
        <fullName evidence="2">Uncharacterized protein</fullName>
    </submittedName>
</protein>
<evidence type="ECO:0000313" key="4">
    <source>
        <dbReference type="Proteomes" id="UP000000763"/>
    </source>
</evidence>
<accession>Q6YXS2</accession>
<reference evidence="4" key="3">
    <citation type="journal article" date="2005" name="Nature">
        <title>The map-based sequence of the rice genome.</title>
        <authorList>
            <consortium name="International rice genome sequencing project (IRGSP)"/>
            <person name="Matsumoto T."/>
            <person name="Wu J."/>
            <person name="Kanamori H."/>
            <person name="Katayose Y."/>
            <person name="Fujisawa M."/>
            <person name="Namiki N."/>
            <person name="Mizuno H."/>
            <person name="Yamamoto K."/>
            <person name="Antonio B.A."/>
            <person name="Baba T."/>
            <person name="Sakata K."/>
            <person name="Nagamura Y."/>
            <person name="Aoki H."/>
            <person name="Arikawa K."/>
            <person name="Arita K."/>
            <person name="Bito T."/>
            <person name="Chiden Y."/>
            <person name="Fujitsuka N."/>
            <person name="Fukunaka R."/>
            <person name="Hamada M."/>
            <person name="Harada C."/>
            <person name="Hayashi A."/>
            <person name="Hijishita S."/>
            <person name="Honda M."/>
            <person name="Hosokawa S."/>
            <person name="Ichikawa Y."/>
            <person name="Idonuma A."/>
            <person name="Iijima M."/>
            <person name="Ikeda M."/>
            <person name="Ikeno M."/>
            <person name="Ito K."/>
            <person name="Ito S."/>
            <person name="Ito T."/>
            <person name="Ito Y."/>
            <person name="Ito Y."/>
            <person name="Iwabuchi A."/>
            <person name="Kamiya K."/>
            <person name="Karasawa W."/>
            <person name="Kurita K."/>
            <person name="Katagiri S."/>
            <person name="Kikuta A."/>
            <person name="Kobayashi H."/>
            <person name="Kobayashi N."/>
            <person name="Machita K."/>
            <person name="Maehara T."/>
            <person name="Masukawa M."/>
            <person name="Mizubayashi T."/>
            <person name="Mukai Y."/>
            <person name="Nagasaki H."/>
            <person name="Nagata Y."/>
            <person name="Naito S."/>
            <person name="Nakashima M."/>
            <person name="Nakama Y."/>
            <person name="Nakamichi Y."/>
            <person name="Nakamura M."/>
            <person name="Meguro A."/>
            <person name="Negishi M."/>
            <person name="Ohta I."/>
            <person name="Ohta T."/>
            <person name="Okamoto M."/>
            <person name="Ono N."/>
            <person name="Saji S."/>
            <person name="Sakaguchi M."/>
            <person name="Sakai K."/>
            <person name="Shibata M."/>
            <person name="Shimokawa T."/>
            <person name="Song J."/>
            <person name="Takazaki Y."/>
            <person name="Terasawa K."/>
            <person name="Tsugane M."/>
            <person name="Tsuji K."/>
            <person name="Ueda S."/>
            <person name="Waki K."/>
            <person name="Yamagata H."/>
            <person name="Yamamoto M."/>
            <person name="Yamamoto S."/>
            <person name="Yamane H."/>
            <person name="Yoshiki S."/>
            <person name="Yoshihara R."/>
            <person name="Yukawa K."/>
            <person name="Zhong H."/>
            <person name="Yano M."/>
            <person name="Yuan Q."/>
            <person name="Ouyang S."/>
            <person name="Liu J."/>
            <person name="Jones K.M."/>
            <person name="Gansberger K."/>
            <person name="Moffat K."/>
            <person name="Hill J."/>
            <person name="Bera J."/>
            <person name="Fadrosh D."/>
            <person name="Jin S."/>
            <person name="Johri S."/>
            <person name="Kim M."/>
            <person name="Overton L."/>
            <person name="Reardon M."/>
            <person name="Tsitrin T."/>
            <person name="Vuong H."/>
            <person name="Weaver B."/>
            <person name="Ciecko A."/>
            <person name="Tallon L."/>
            <person name="Jackson J."/>
            <person name="Pai G."/>
            <person name="Aken S.V."/>
            <person name="Utterback T."/>
            <person name="Reidmuller S."/>
            <person name="Feldblyum T."/>
            <person name="Hsiao J."/>
            <person name="Zismann V."/>
            <person name="Iobst S."/>
            <person name="de Vazeille A.R."/>
            <person name="Buell C.R."/>
            <person name="Ying K."/>
            <person name="Li Y."/>
            <person name="Lu T."/>
            <person name="Huang Y."/>
            <person name="Zhao Q."/>
            <person name="Feng Q."/>
            <person name="Zhang L."/>
            <person name="Zhu J."/>
            <person name="Weng Q."/>
            <person name="Mu J."/>
            <person name="Lu Y."/>
            <person name="Fan D."/>
            <person name="Liu Y."/>
            <person name="Guan J."/>
            <person name="Zhang Y."/>
            <person name="Yu S."/>
            <person name="Liu X."/>
            <person name="Zhang Y."/>
            <person name="Hong G."/>
            <person name="Han B."/>
            <person name="Choisne N."/>
            <person name="Demange N."/>
            <person name="Orjeda G."/>
            <person name="Samain S."/>
            <person name="Cattolico L."/>
            <person name="Pelletier E."/>
            <person name="Couloux A."/>
            <person name="Segurens B."/>
            <person name="Wincker P."/>
            <person name="D'Hont A."/>
            <person name="Scarpelli C."/>
            <person name="Weissenbach J."/>
            <person name="Salanoubat M."/>
            <person name="Quetier F."/>
            <person name="Yu Y."/>
            <person name="Kim H.R."/>
            <person name="Rambo T."/>
            <person name="Currie J."/>
            <person name="Collura K."/>
            <person name="Luo M."/>
            <person name="Yang T."/>
            <person name="Ammiraju J.S.S."/>
            <person name="Engler F."/>
            <person name="Soderlund C."/>
            <person name="Wing R.A."/>
            <person name="Palmer L.E."/>
            <person name="de la Bastide M."/>
            <person name="Spiegel L."/>
            <person name="Nascimento L."/>
            <person name="Zutavern T."/>
            <person name="O'Shaughnessy A."/>
            <person name="Dike S."/>
            <person name="Dedhia N."/>
            <person name="Preston R."/>
            <person name="Balija V."/>
            <person name="McCombie W.R."/>
            <person name="Chow T."/>
            <person name="Chen H."/>
            <person name="Chung M."/>
            <person name="Chen C."/>
            <person name="Shaw J."/>
            <person name="Wu H."/>
            <person name="Hsiao K."/>
            <person name="Chao Y."/>
            <person name="Chu M."/>
            <person name="Cheng C."/>
            <person name="Hour A."/>
            <person name="Lee P."/>
            <person name="Lin S."/>
            <person name="Lin Y."/>
            <person name="Liou J."/>
            <person name="Liu S."/>
            <person name="Hsing Y."/>
            <person name="Raghuvanshi S."/>
            <person name="Mohanty A."/>
            <person name="Bharti A.K."/>
            <person name="Gaur A."/>
            <person name="Gupta V."/>
            <person name="Kumar D."/>
            <person name="Ravi V."/>
            <person name="Vij S."/>
            <person name="Kapur A."/>
            <person name="Khurana P."/>
            <person name="Khurana P."/>
            <person name="Khurana J.P."/>
            <person name="Tyagi A.K."/>
            <person name="Gaikwad K."/>
            <person name="Singh A."/>
            <person name="Dalal V."/>
            <person name="Srivastava S."/>
            <person name="Dixit A."/>
            <person name="Pal A.K."/>
            <person name="Ghazi I.A."/>
            <person name="Yadav M."/>
            <person name="Pandit A."/>
            <person name="Bhargava A."/>
            <person name="Sureshbabu K."/>
            <person name="Batra K."/>
            <person name="Sharma T.R."/>
            <person name="Mohapatra T."/>
            <person name="Singh N.K."/>
            <person name="Messing J."/>
            <person name="Nelson A.B."/>
            <person name="Fuks G."/>
            <person name="Kavchok S."/>
            <person name="Keizer G."/>
            <person name="Linton E."/>
            <person name="Llaca V."/>
            <person name="Song R."/>
            <person name="Tanyolac B."/>
            <person name="Young S."/>
            <person name="Ho-Il K."/>
            <person name="Hahn J.H."/>
            <person name="Sangsakoo G."/>
            <person name="Vanavichit A."/>
            <person name="de Mattos Luiz.A.T."/>
            <person name="Zimmer P.D."/>
            <person name="Malone G."/>
            <person name="Dellagostin O."/>
            <person name="de Oliveira A.C."/>
            <person name="Bevan M."/>
            <person name="Bancroft I."/>
            <person name="Minx P."/>
            <person name="Cordum H."/>
            <person name="Wilson R."/>
            <person name="Cheng Z."/>
            <person name="Jin W."/>
            <person name="Jiang J."/>
            <person name="Leong S.A."/>
            <person name="Iwama H."/>
            <person name="Gojobori T."/>
            <person name="Itoh T."/>
            <person name="Niimura Y."/>
            <person name="Fujii Y."/>
            <person name="Habara T."/>
            <person name="Sakai H."/>
            <person name="Sato Y."/>
            <person name="Wilson G."/>
            <person name="Kumar K."/>
            <person name="McCouch S."/>
            <person name="Juretic N."/>
            <person name="Hoen D."/>
            <person name="Wright S."/>
            <person name="Bruskiewich R."/>
            <person name="Bureau T."/>
            <person name="Miyao A."/>
            <person name="Hirochika H."/>
            <person name="Nishikawa T."/>
            <person name="Kadowaki K."/>
            <person name="Sugiura M."/>
            <person name="Burr B."/>
            <person name="Sasaki T."/>
        </authorList>
    </citation>
    <scope>NUCLEOTIDE SEQUENCE [LARGE SCALE GENOMIC DNA]</scope>
    <source>
        <strain evidence="4">cv. Nipponbare</strain>
    </source>
</reference>
<reference evidence="4" key="4">
    <citation type="journal article" date="2008" name="Nucleic Acids Res.">
        <title>The rice annotation project database (RAP-DB): 2008 update.</title>
        <authorList>
            <consortium name="The rice annotation project (RAP)"/>
        </authorList>
    </citation>
    <scope>GENOME REANNOTATION</scope>
    <source>
        <strain evidence="4">cv. Nipponbare</strain>
    </source>
</reference>
<evidence type="ECO:0000256" key="1">
    <source>
        <dbReference type="SAM" id="MobiDB-lite"/>
    </source>
</evidence>
<name>Q6YXS2_ORYSJ</name>
<dbReference type="EMBL" id="AP005657">
    <property type="protein sequence ID" value="BAD10570.1"/>
    <property type="molecule type" value="Genomic_DNA"/>
</dbReference>
<evidence type="ECO:0000313" key="3">
    <source>
        <dbReference type="EMBL" id="BAD33088.1"/>
    </source>
</evidence>
<feature type="region of interest" description="Disordered" evidence="1">
    <location>
        <begin position="1"/>
        <end position="23"/>
    </location>
</feature>
<evidence type="ECO:0000313" key="2">
    <source>
        <dbReference type="EMBL" id="BAD10570.1"/>
    </source>
</evidence>
<sequence>MGSCASKKMRTTASAAAVHPWSPPPAAGQLTVRMRASEFNALAAGGDIGRAILDGCIAGNDGPSCRQYLFFSLDRLIAFVTVSAVK</sequence>
<gene>
    <name evidence="2" type="ORF">P0427G12.42</name>
    <name evidence="3" type="ORF">P0470F10.7</name>
</gene>
<proteinExistence type="predicted"/>
<reference evidence="2" key="2">
    <citation type="submission" date="2002-08" db="EMBL/GenBank/DDBJ databases">
        <title>Oryza sativa nipponbare(GA3) genomic DNA, chromosome 8, PAC clone:P0427G12.</title>
        <authorList>
            <person name="Sasaki T."/>
            <person name="Matsumoto T."/>
            <person name="Katayose Y."/>
        </authorList>
    </citation>
    <scope>NUCLEOTIDE SEQUENCE</scope>
</reference>
<dbReference type="EMBL" id="AP004562">
    <property type="protein sequence ID" value="BAD33088.1"/>
    <property type="molecule type" value="Genomic_DNA"/>
</dbReference>
<organism evidence="2 4">
    <name type="scientific">Oryza sativa subsp. japonica</name>
    <name type="common">Rice</name>
    <dbReference type="NCBI Taxonomy" id="39947"/>
    <lineage>
        <taxon>Eukaryota</taxon>
        <taxon>Viridiplantae</taxon>
        <taxon>Streptophyta</taxon>
        <taxon>Embryophyta</taxon>
        <taxon>Tracheophyta</taxon>
        <taxon>Spermatophyta</taxon>
        <taxon>Magnoliopsida</taxon>
        <taxon>Liliopsida</taxon>
        <taxon>Poales</taxon>
        <taxon>Poaceae</taxon>
        <taxon>BOP clade</taxon>
        <taxon>Oryzoideae</taxon>
        <taxon>Oryzeae</taxon>
        <taxon>Oryzinae</taxon>
        <taxon>Oryza</taxon>
        <taxon>Oryza sativa</taxon>
    </lineage>
</organism>